<name>A0A9N9DC37_FUNMO</name>
<dbReference type="AlphaFoldDB" id="A0A9N9DC37"/>
<feature type="non-terminal residue" evidence="2">
    <location>
        <position position="608"/>
    </location>
</feature>
<dbReference type="Proteomes" id="UP000789375">
    <property type="component" value="Unassembled WGS sequence"/>
</dbReference>
<accession>A0A9N9DC37</accession>
<sequence>ISETAKIQTQKMTDLHCLYKAIRDYFDDTPVEEWSYLNFLNSFKPVIMSRLDVTKQEDKGTWRKRFITRLDKIAGDDAYSEQQRVLAILLKEKVFSAIISSFISSLKTVKTVLRSQRMVLFPLENSSSADSFWDNVEKEKEDLRGKREIMNKTNSVRNNTEIEVLDLLDTARTEKTKEILSSLKRKPENEVPSDDIEKDDENRMTQEKKEQFRKIFQGIPTEAKLVLNSKTVVEDVLFKYAKDLEYESHAHSFIICDHDDKIKALFSKEDWKELTKKPSLPSVDYEVGKELAKYMKEDLAELRQEVMRNFLEENEFYDPKEHYLKEWIQVTLRHLCNLYENPSAPLFREQYEDWFTVNLFGNCFDFLMRHPRMSTDIKRTDAPSTASANRKNRARKPKQRKLTGRKIDGIIHHPTYNIELGALEAARSFVNDGDRKLLIESFKMPKTLKDILVDMIRSKRCNDKEVNKLVAIGILHFRYNIQFVRLWLAGGSICIFSKDDIHSISDHFSKTSHLDFLKFLKAIVRSQIIIENNLKVLGFIEQKTPKEDDFKEDDLISEILGNGQDLSRPTTPENEISIVDCFETPHKKKNKPNKKSPGKITNKKRRAK</sequence>
<reference evidence="2" key="1">
    <citation type="submission" date="2021-06" db="EMBL/GenBank/DDBJ databases">
        <authorList>
            <person name="Kallberg Y."/>
            <person name="Tangrot J."/>
            <person name="Rosling A."/>
        </authorList>
    </citation>
    <scope>NUCLEOTIDE SEQUENCE</scope>
    <source>
        <strain evidence="2">87-6 pot B 2015</strain>
    </source>
</reference>
<comment type="caution">
    <text evidence="2">The sequence shown here is derived from an EMBL/GenBank/DDBJ whole genome shotgun (WGS) entry which is preliminary data.</text>
</comment>
<evidence type="ECO:0000313" key="2">
    <source>
        <dbReference type="EMBL" id="CAG8630227.1"/>
    </source>
</evidence>
<keyword evidence="3" id="KW-1185">Reference proteome</keyword>
<organism evidence="2 3">
    <name type="scientific">Funneliformis mosseae</name>
    <name type="common">Endomycorrhizal fungus</name>
    <name type="synonym">Glomus mosseae</name>
    <dbReference type="NCBI Taxonomy" id="27381"/>
    <lineage>
        <taxon>Eukaryota</taxon>
        <taxon>Fungi</taxon>
        <taxon>Fungi incertae sedis</taxon>
        <taxon>Mucoromycota</taxon>
        <taxon>Glomeromycotina</taxon>
        <taxon>Glomeromycetes</taxon>
        <taxon>Glomerales</taxon>
        <taxon>Glomeraceae</taxon>
        <taxon>Funneliformis</taxon>
    </lineage>
</organism>
<evidence type="ECO:0000313" key="3">
    <source>
        <dbReference type="Proteomes" id="UP000789375"/>
    </source>
</evidence>
<dbReference type="EMBL" id="CAJVPP010003478">
    <property type="protein sequence ID" value="CAG8630227.1"/>
    <property type="molecule type" value="Genomic_DNA"/>
</dbReference>
<feature type="compositionally biased region" description="Basic residues" evidence="1">
    <location>
        <begin position="390"/>
        <end position="401"/>
    </location>
</feature>
<feature type="compositionally biased region" description="Basic residues" evidence="1">
    <location>
        <begin position="586"/>
        <end position="608"/>
    </location>
</feature>
<gene>
    <name evidence="2" type="ORF">FMOSSE_LOCUS10447</name>
</gene>
<feature type="region of interest" description="Disordered" evidence="1">
    <location>
        <begin position="377"/>
        <end position="401"/>
    </location>
</feature>
<feature type="region of interest" description="Disordered" evidence="1">
    <location>
        <begin position="581"/>
        <end position="608"/>
    </location>
</feature>
<protein>
    <submittedName>
        <fullName evidence="2">15422_t:CDS:1</fullName>
    </submittedName>
</protein>
<evidence type="ECO:0000256" key="1">
    <source>
        <dbReference type="SAM" id="MobiDB-lite"/>
    </source>
</evidence>
<proteinExistence type="predicted"/>